<reference evidence="2" key="1">
    <citation type="journal article" date="2019" name="Int. J. Syst. Evol. Microbiol.">
        <title>The Global Catalogue of Microorganisms (GCM) 10K type strain sequencing project: providing services to taxonomists for standard genome sequencing and annotation.</title>
        <authorList>
            <consortium name="The Broad Institute Genomics Platform"/>
            <consortium name="The Broad Institute Genome Sequencing Center for Infectious Disease"/>
            <person name="Wu L."/>
            <person name="Ma J."/>
        </authorList>
    </citation>
    <scope>NUCLEOTIDE SEQUENCE [LARGE SCALE GENOMIC DNA]</scope>
    <source>
        <strain evidence="2">XZYJT-10</strain>
    </source>
</reference>
<comment type="caution">
    <text evidence="1">The sequence shown here is derived from an EMBL/GenBank/DDBJ whole genome shotgun (WGS) entry which is preliminary data.</text>
</comment>
<accession>A0ABW2HYH4</accession>
<protein>
    <recommendedName>
        <fullName evidence="3">HEAT repeat domain-containing protein</fullName>
    </recommendedName>
</protein>
<evidence type="ECO:0000313" key="1">
    <source>
        <dbReference type="EMBL" id="MFC7277258.1"/>
    </source>
</evidence>
<keyword evidence="2" id="KW-1185">Reference proteome</keyword>
<dbReference type="EMBL" id="JBHTBJ010000021">
    <property type="protein sequence ID" value="MFC7277258.1"/>
    <property type="molecule type" value="Genomic_DNA"/>
</dbReference>
<evidence type="ECO:0000313" key="2">
    <source>
        <dbReference type="Proteomes" id="UP001596548"/>
    </source>
</evidence>
<organism evidence="1 2">
    <name type="scientific">Paractinoplanes rhizophilus</name>
    <dbReference type="NCBI Taxonomy" id="1416877"/>
    <lineage>
        <taxon>Bacteria</taxon>
        <taxon>Bacillati</taxon>
        <taxon>Actinomycetota</taxon>
        <taxon>Actinomycetes</taxon>
        <taxon>Micromonosporales</taxon>
        <taxon>Micromonosporaceae</taxon>
        <taxon>Paractinoplanes</taxon>
    </lineage>
</organism>
<gene>
    <name evidence="1" type="ORF">ACFQS1_24965</name>
</gene>
<proteinExistence type="predicted"/>
<name>A0ABW2HYH4_9ACTN</name>
<evidence type="ECO:0008006" key="3">
    <source>
        <dbReference type="Google" id="ProtNLM"/>
    </source>
</evidence>
<dbReference type="RefSeq" id="WP_378972612.1">
    <property type="nucleotide sequence ID" value="NZ_JBHTBJ010000021.1"/>
</dbReference>
<sequence length="153" mass="17254">MSKDQDLWAAIVAADQKLARVRAEFYQHAEARHEVLVAALQGSNWDRGAALAFLEVLSDDVPELLEQLVEHAMSPRWALAARRAIAAGRHEEVAPALRQIIDRLLPTADPEEYRRLAELLRHLGDREGLRMLLDGASRRDDPDIREVVDDFSS</sequence>
<dbReference type="Proteomes" id="UP001596548">
    <property type="component" value="Unassembled WGS sequence"/>
</dbReference>